<accession>E8LFY2</accession>
<name>E8LFY2_9FIRM</name>
<dbReference type="EMBL" id="AEVN01000090">
    <property type="protein sequence ID" value="EFY04251.1"/>
    <property type="molecule type" value="Genomic_DNA"/>
</dbReference>
<dbReference type="AlphaFoldDB" id="E8LFY2"/>
<proteinExistence type="predicted"/>
<dbReference type="Proteomes" id="UP000004923">
    <property type="component" value="Unassembled WGS sequence"/>
</dbReference>
<dbReference type="HOGENOM" id="CLU_1720633_0_0_9"/>
<evidence type="ECO:0000313" key="2">
    <source>
        <dbReference type="Proteomes" id="UP000004923"/>
    </source>
</evidence>
<gene>
    <name evidence="1" type="ORF">HMPREF9443_01775</name>
</gene>
<sequence length="153" mass="16376">MHADEAVVFNGAGMQQSAVAYSYIITDDAGVVISNVQHAVVLDIAVAANLDAVNVAADSNAWPNAGVLFKLNLANQGGSIKGIGLFINFGGLRFKFKNHGITAFCKLAAFAAVLKDKQFLLTLLLSYEQIIKSRRSHLFCRCEGLFLTVEQGG</sequence>
<reference evidence="1 2" key="1">
    <citation type="submission" date="2011-01" db="EMBL/GenBank/DDBJ databases">
        <authorList>
            <person name="Weinstock G."/>
            <person name="Sodergren E."/>
            <person name="Clifton S."/>
            <person name="Fulton L."/>
            <person name="Fulton B."/>
            <person name="Courtney L."/>
            <person name="Fronick C."/>
            <person name="Harrison M."/>
            <person name="Strong C."/>
            <person name="Farmer C."/>
            <person name="Delahaunty K."/>
            <person name="Markovic C."/>
            <person name="Hall O."/>
            <person name="Minx P."/>
            <person name="Tomlinson C."/>
            <person name="Mitreva M."/>
            <person name="Hou S."/>
            <person name="Chen J."/>
            <person name="Wollam A."/>
            <person name="Pepin K.H."/>
            <person name="Johnson M."/>
            <person name="Bhonagiri V."/>
            <person name="Zhang X."/>
            <person name="Suruliraj S."/>
            <person name="Warren W."/>
            <person name="Chinwalla A."/>
            <person name="Mardis E.R."/>
            <person name="Wilson R.K."/>
        </authorList>
    </citation>
    <scope>NUCLEOTIDE SEQUENCE [LARGE SCALE GENOMIC DNA]</scope>
    <source>
        <strain evidence="1 2">YIT 12067</strain>
    </source>
</reference>
<comment type="caution">
    <text evidence="1">The sequence shown here is derived from an EMBL/GenBank/DDBJ whole genome shotgun (WGS) entry which is preliminary data.</text>
</comment>
<evidence type="ECO:0000313" key="1">
    <source>
        <dbReference type="EMBL" id="EFY04251.1"/>
    </source>
</evidence>
<keyword evidence="2" id="KW-1185">Reference proteome</keyword>
<organism evidence="1 2">
    <name type="scientific">Phascolarctobacterium succinatutens YIT 12067</name>
    <dbReference type="NCBI Taxonomy" id="626939"/>
    <lineage>
        <taxon>Bacteria</taxon>
        <taxon>Bacillati</taxon>
        <taxon>Bacillota</taxon>
        <taxon>Negativicutes</taxon>
        <taxon>Acidaminococcales</taxon>
        <taxon>Acidaminococcaceae</taxon>
        <taxon>Phascolarctobacterium</taxon>
    </lineage>
</organism>
<protein>
    <submittedName>
        <fullName evidence="1">Uncharacterized protein</fullName>
    </submittedName>
</protein>